<dbReference type="AlphaFoldDB" id="A0A803LMU7"/>
<evidence type="ECO:0000313" key="2">
    <source>
        <dbReference type="EnsemblPlants" id="AUR62016276-RA:cds"/>
    </source>
</evidence>
<protein>
    <recommendedName>
        <fullName evidence="4">Stress enhanced protein 2</fullName>
    </recommendedName>
</protein>
<feature type="transmembrane region" description="Helical" evidence="1">
    <location>
        <begin position="144"/>
        <end position="162"/>
    </location>
</feature>
<keyword evidence="1" id="KW-0812">Transmembrane</keyword>
<dbReference type="OMA" id="CAAIFAW"/>
<dbReference type="PANTHER" id="PTHR36490:SF1">
    <property type="entry name" value="STRESS ENHANCED PROTEIN 2, CHLOROPLASTIC"/>
    <property type="match status" value="1"/>
</dbReference>
<dbReference type="OrthoDB" id="1937750at2759"/>
<dbReference type="GO" id="GO:0071486">
    <property type="term" value="P:cellular response to high light intensity"/>
    <property type="evidence" value="ECO:0007669"/>
    <property type="project" value="InterPro"/>
</dbReference>
<dbReference type="Gramene" id="AUR62016276-RA">
    <property type="protein sequence ID" value="AUR62016276-RA:cds"/>
    <property type="gene ID" value="AUR62016276"/>
</dbReference>
<dbReference type="PANTHER" id="PTHR36490">
    <property type="entry name" value="STRESS ENHANCED PROTEIN 2, CHLOROPLASTIC"/>
    <property type="match status" value="1"/>
</dbReference>
<evidence type="ECO:0000313" key="3">
    <source>
        <dbReference type="Proteomes" id="UP000596660"/>
    </source>
</evidence>
<proteinExistence type="predicted"/>
<evidence type="ECO:0008006" key="4">
    <source>
        <dbReference type="Google" id="ProtNLM"/>
    </source>
</evidence>
<organism evidence="2 3">
    <name type="scientific">Chenopodium quinoa</name>
    <name type="common">Quinoa</name>
    <dbReference type="NCBI Taxonomy" id="63459"/>
    <lineage>
        <taxon>Eukaryota</taxon>
        <taxon>Viridiplantae</taxon>
        <taxon>Streptophyta</taxon>
        <taxon>Embryophyta</taxon>
        <taxon>Tracheophyta</taxon>
        <taxon>Spermatophyta</taxon>
        <taxon>Magnoliopsida</taxon>
        <taxon>eudicotyledons</taxon>
        <taxon>Gunneridae</taxon>
        <taxon>Pentapetalae</taxon>
        <taxon>Caryophyllales</taxon>
        <taxon>Chenopodiaceae</taxon>
        <taxon>Chenopodioideae</taxon>
        <taxon>Atripliceae</taxon>
        <taxon>Chenopodium</taxon>
    </lineage>
</organism>
<keyword evidence="3" id="KW-1185">Reference proteome</keyword>
<accession>A0A803LMU7</accession>
<gene>
    <name evidence="2" type="primary">LOC110703194</name>
</gene>
<dbReference type="GeneID" id="110703194"/>
<sequence>MMASMASTRVVHCELQTPRQAPVRLGLDSTSSPDQAKIVLQPRLCTLRSYASDRGSGVIKTIVTKSKDASGGFGVDGIDQGEEELLSPFLANLYEYIESSKKSQDFEIITGRLAMIVFAATIGVELATGNSVFKKMDVEGITEGLGACMAAVGCAAAFAYSYNARKRVGRIFSISCNAFIDALIDNIIDGLFYENDEVEQSNDNNL</sequence>
<dbReference type="EnsemblPlants" id="AUR62016276-RA">
    <property type="protein sequence ID" value="AUR62016276-RA:cds"/>
    <property type="gene ID" value="AUR62016276"/>
</dbReference>
<keyword evidence="1" id="KW-1133">Transmembrane helix</keyword>
<feature type="transmembrane region" description="Helical" evidence="1">
    <location>
        <begin position="106"/>
        <end position="124"/>
    </location>
</feature>
<name>A0A803LMU7_CHEQI</name>
<dbReference type="Proteomes" id="UP000596660">
    <property type="component" value="Unplaced"/>
</dbReference>
<dbReference type="InterPro" id="IPR044971">
    <property type="entry name" value="SEP2"/>
</dbReference>
<dbReference type="KEGG" id="cqi:110703194"/>
<evidence type="ECO:0000256" key="1">
    <source>
        <dbReference type="SAM" id="Phobius"/>
    </source>
</evidence>
<dbReference type="RefSeq" id="XP_021736636.1">
    <property type="nucleotide sequence ID" value="XM_021880944.1"/>
</dbReference>
<dbReference type="SUPFAM" id="SSF103511">
    <property type="entry name" value="Chlorophyll a-b binding protein"/>
    <property type="match status" value="1"/>
</dbReference>
<keyword evidence="1" id="KW-0472">Membrane</keyword>
<reference evidence="2" key="2">
    <citation type="submission" date="2021-03" db="UniProtKB">
        <authorList>
            <consortium name="EnsemblPlants"/>
        </authorList>
    </citation>
    <scope>IDENTIFICATION</scope>
</reference>
<reference evidence="2" key="1">
    <citation type="journal article" date="2017" name="Nature">
        <title>The genome of Chenopodium quinoa.</title>
        <authorList>
            <person name="Jarvis D.E."/>
            <person name="Ho Y.S."/>
            <person name="Lightfoot D.J."/>
            <person name="Schmoeckel S.M."/>
            <person name="Li B."/>
            <person name="Borm T.J.A."/>
            <person name="Ohyanagi H."/>
            <person name="Mineta K."/>
            <person name="Michell C.T."/>
            <person name="Saber N."/>
            <person name="Kharbatia N.M."/>
            <person name="Rupper R.R."/>
            <person name="Sharp A.R."/>
            <person name="Dally N."/>
            <person name="Boughton B.A."/>
            <person name="Woo Y.H."/>
            <person name="Gao G."/>
            <person name="Schijlen E.G.W.M."/>
            <person name="Guo X."/>
            <person name="Momin A.A."/>
            <person name="Negrao S."/>
            <person name="Al-Babili S."/>
            <person name="Gehring C."/>
            <person name="Roessner U."/>
            <person name="Jung C."/>
            <person name="Murphy K."/>
            <person name="Arold S.T."/>
            <person name="Gojobori T."/>
            <person name="van der Linden C.G."/>
            <person name="van Loo E.N."/>
            <person name="Jellen E.N."/>
            <person name="Maughan P.J."/>
            <person name="Tester M."/>
        </authorList>
    </citation>
    <scope>NUCLEOTIDE SEQUENCE [LARGE SCALE GENOMIC DNA]</scope>
    <source>
        <strain evidence="2">cv. PI 614886</strain>
    </source>
</reference>